<dbReference type="Proteomes" id="UP000186594">
    <property type="component" value="Unassembled WGS sequence"/>
</dbReference>
<dbReference type="InterPro" id="IPR020568">
    <property type="entry name" value="Ribosomal_Su5_D2-typ_SF"/>
</dbReference>
<keyword evidence="19" id="KW-1185">Reference proteome</keyword>
<keyword evidence="7 15" id="KW-0752">Steroid biosynthesis</keyword>
<evidence type="ECO:0000256" key="5">
    <source>
        <dbReference type="ARBA" id="ARBA00022741"/>
    </source>
</evidence>
<keyword evidence="8 15" id="KW-0756">Sterol biosynthesis</keyword>
<dbReference type="PIRSF" id="PIRSF015950">
    <property type="entry name" value="Mev_P_decrbx"/>
    <property type="match status" value="1"/>
</dbReference>
<dbReference type="InterPro" id="IPR005935">
    <property type="entry name" value="Mev_decarb"/>
</dbReference>
<feature type="domain" description="Diphosphomevalonate decarboxylase-like N-terminal" evidence="17">
    <location>
        <begin position="11"/>
        <end position="181"/>
    </location>
</feature>
<evidence type="ECO:0000313" key="19">
    <source>
        <dbReference type="Proteomes" id="UP000186594"/>
    </source>
</evidence>
<dbReference type="GO" id="GO:0004163">
    <property type="term" value="F:diphosphomevalonate decarboxylase activity"/>
    <property type="evidence" value="ECO:0007669"/>
    <property type="project" value="UniProtKB-UniRule"/>
</dbReference>
<keyword evidence="12 14" id="KW-0456">Lyase</keyword>
<keyword evidence="6 14" id="KW-0067">ATP-binding</keyword>
<gene>
    <name evidence="18" type="ORF">NEOLI_000213</name>
</gene>
<evidence type="ECO:0000259" key="16">
    <source>
        <dbReference type="Pfam" id="PF18376"/>
    </source>
</evidence>
<evidence type="ECO:0000256" key="4">
    <source>
        <dbReference type="ARBA" id="ARBA00022516"/>
    </source>
</evidence>
<evidence type="ECO:0000256" key="9">
    <source>
        <dbReference type="ARBA" id="ARBA00023098"/>
    </source>
</evidence>
<evidence type="ECO:0000256" key="3">
    <source>
        <dbReference type="ARBA" id="ARBA00012296"/>
    </source>
</evidence>
<keyword evidence="11 15" id="KW-0753">Steroid metabolism</keyword>
<dbReference type="PANTHER" id="PTHR10977">
    <property type="entry name" value="DIPHOSPHOMEVALONATE DECARBOXYLASE"/>
    <property type="match status" value="1"/>
</dbReference>
<keyword evidence="4 15" id="KW-0444">Lipid biosynthesis</keyword>
<evidence type="ECO:0000256" key="10">
    <source>
        <dbReference type="ARBA" id="ARBA00023166"/>
    </source>
</evidence>
<dbReference type="Gene3D" id="3.30.70.890">
    <property type="entry name" value="GHMP kinase, C-terminal domain"/>
    <property type="match status" value="1"/>
</dbReference>
<organism evidence="18 19">
    <name type="scientific">Neolecta irregularis (strain DAH-3)</name>
    <dbReference type="NCBI Taxonomy" id="1198029"/>
    <lineage>
        <taxon>Eukaryota</taxon>
        <taxon>Fungi</taxon>
        <taxon>Dikarya</taxon>
        <taxon>Ascomycota</taxon>
        <taxon>Taphrinomycotina</taxon>
        <taxon>Neolectales</taxon>
        <taxon>Neolectaceae</taxon>
        <taxon>Neolecta</taxon>
    </lineage>
</organism>
<evidence type="ECO:0000256" key="1">
    <source>
        <dbReference type="ARBA" id="ARBA00005055"/>
    </source>
</evidence>
<dbReference type="Gene3D" id="3.30.230.10">
    <property type="match status" value="1"/>
</dbReference>
<dbReference type="InterPro" id="IPR036554">
    <property type="entry name" value="GHMP_kinase_C_sf"/>
</dbReference>
<dbReference type="NCBIfam" id="TIGR01240">
    <property type="entry name" value="mevDPdecarb"/>
    <property type="match status" value="1"/>
</dbReference>
<dbReference type="InterPro" id="IPR041431">
    <property type="entry name" value="Mvd1_C"/>
</dbReference>
<dbReference type="InterPro" id="IPR029765">
    <property type="entry name" value="Mev_diP_decarb"/>
</dbReference>
<dbReference type="FunFam" id="3.30.230.10:FF:000018">
    <property type="entry name" value="Diphosphomevalonate decarboxylase"/>
    <property type="match status" value="1"/>
</dbReference>
<sequence length="386" mass="42273">MPQIYQASVTAPVNIAVIKYWGKRCTKLNLPTNSSLSVALSQENLRTLTTASCSEQFDKDILWLNGSEENVASNSRLIICIENLRLLRSRVEKENPGSQTLSKMNLHIVSENNFPTAAGLASSAAGFAALVYAIANLYKLPQSEIQLSRIARQGSGSACRSLFGGYTSWEMGNNDDGSDSQAQQVATKSHWPDMKAAILIISAAKKGVSSTSGMQATVATSTLFTYRAQHIVPIRMQEMKKAIAARDFQSFAELTIKDSNQFHAVCLDTMPPIFYLNDTSRYIIRLAEELNRVAGKYVAAYTFDAGPNAVLYYLSENTQLVLGLFRECYRKAKGWSSDARPCVPEGFNLGLIKNVGTGVCQVILTEVGDGPKETDESLINEKGLPR</sequence>
<keyword evidence="10 15" id="KW-1207">Sterol metabolism</keyword>
<dbReference type="GO" id="GO:0006696">
    <property type="term" value="P:ergosterol biosynthetic process"/>
    <property type="evidence" value="ECO:0007669"/>
    <property type="project" value="EnsemblFungi"/>
</dbReference>
<comment type="similarity">
    <text evidence="2 14 15">Belongs to the diphosphomevalonate decarboxylase family.</text>
</comment>
<keyword evidence="9 14" id="KW-0443">Lipid metabolism</keyword>
<evidence type="ECO:0000256" key="8">
    <source>
        <dbReference type="ARBA" id="ARBA00023011"/>
    </source>
</evidence>
<dbReference type="AlphaFoldDB" id="A0A1U7LJT3"/>
<dbReference type="GO" id="GO:0005524">
    <property type="term" value="F:ATP binding"/>
    <property type="evidence" value="ECO:0007669"/>
    <property type="project" value="UniProtKB-UniRule"/>
</dbReference>
<proteinExistence type="inferred from homology"/>
<evidence type="ECO:0000256" key="13">
    <source>
        <dbReference type="ARBA" id="ARBA00048416"/>
    </source>
</evidence>
<protein>
    <recommendedName>
        <fullName evidence="3 14">Diphosphomevalonate decarboxylase</fullName>
        <ecNumber evidence="3 14">4.1.1.33</ecNumber>
    </recommendedName>
</protein>
<accession>A0A1U7LJT3</accession>
<dbReference type="STRING" id="1198029.A0A1U7LJT3"/>
<comment type="pathway">
    <text evidence="1 15">Isoprenoid biosynthesis; isopentenyl diphosphate biosynthesis via mevalonate pathway; isopentenyl diphosphate from (R)-mevalonate: step 3/3.</text>
</comment>
<evidence type="ECO:0000256" key="2">
    <source>
        <dbReference type="ARBA" id="ARBA00008831"/>
    </source>
</evidence>
<reference evidence="18 19" key="1">
    <citation type="submission" date="2016-04" db="EMBL/GenBank/DDBJ databases">
        <title>Evolutionary innovation and constraint leading to complex multicellularity in the Ascomycota.</title>
        <authorList>
            <person name="Cisse O."/>
            <person name="Nguyen A."/>
            <person name="Hewitt D.A."/>
            <person name="Jedd G."/>
            <person name="Stajich J.E."/>
        </authorList>
    </citation>
    <scope>NUCLEOTIDE SEQUENCE [LARGE SCALE GENOMIC DNA]</scope>
    <source>
        <strain evidence="18 19">DAH-3</strain>
    </source>
</reference>
<name>A0A1U7LJT3_NEOID</name>
<evidence type="ECO:0000256" key="15">
    <source>
        <dbReference type="RuleBase" id="RU363086"/>
    </source>
</evidence>
<dbReference type="UniPathway" id="UPA00057">
    <property type="reaction ID" value="UER00100"/>
</dbReference>
<dbReference type="OMA" id="LTLHAMM"/>
<feature type="domain" description="Mvd1 C-terminal" evidence="16">
    <location>
        <begin position="197"/>
        <end position="372"/>
    </location>
</feature>
<dbReference type="Pfam" id="PF22700">
    <property type="entry name" value="MVD-like_N"/>
    <property type="match status" value="1"/>
</dbReference>
<dbReference type="Pfam" id="PF18376">
    <property type="entry name" value="MDD_C"/>
    <property type="match status" value="1"/>
</dbReference>
<evidence type="ECO:0000259" key="17">
    <source>
        <dbReference type="Pfam" id="PF22700"/>
    </source>
</evidence>
<comment type="caution">
    <text evidence="18">The sequence shown here is derived from an EMBL/GenBank/DDBJ whole genome shotgun (WGS) entry which is preliminary data.</text>
</comment>
<comment type="catalytic activity">
    <reaction evidence="13">
        <text>(R)-5-diphosphomevalonate + ATP = isopentenyl diphosphate + ADP + phosphate + CO2</text>
        <dbReference type="Rhea" id="RHEA:23732"/>
        <dbReference type="ChEBI" id="CHEBI:16526"/>
        <dbReference type="ChEBI" id="CHEBI:30616"/>
        <dbReference type="ChEBI" id="CHEBI:43474"/>
        <dbReference type="ChEBI" id="CHEBI:57557"/>
        <dbReference type="ChEBI" id="CHEBI:128769"/>
        <dbReference type="ChEBI" id="CHEBI:456216"/>
        <dbReference type="EC" id="4.1.1.33"/>
    </reaction>
    <physiologicalReaction direction="left-to-right" evidence="13">
        <dbReference type="Rhea" id="RHEA:23733"/>
    </physiologicalReaction>
</comment>
<evidence type="ECO:0000256" key="11">
    <source>
        <dbReference type="ARBA" id="ARBA00023221"/>
    </source>
</evidence>
<dbReference type="GO" id="GO:0005829">
    <property type="term" value="C:cytosol"/>
    <property type="evidence" value="ECO:0007669"/>
    <property type="project" value="InterPro"/>
</dbReference>
<evidence type="ECO:0000256" key="6">
    <source>
        <dbReference type="ARBA" id="ARBA00022840"/>
    </source>
</evidence>
<dbReference type="PANTHER" id="PTHR10977:SF3">
    <property type="entry name" value="DIPHOSPHOMEVALONATE DECARBOXYLASE"/>
    <property type="match status" value="1"/>
</dbReference>
<dbReference type="FunFam" id="3.30.70.890:FF:000005">
    <property type="entry name" value="Diphosphomevalonate decarboxylase"/>
    <property type="match status" value="1"/>
</dbReference>
<dbReference type="OrthoDB" id="10253702at2759"/>
<dbReference type="InterPro" id="IPR014721">
    <property type="entry name" value="Ribsml_uS5_D2-typ_fold_subgr"/>
</dbReference>
<evidence type="ECO:0000313" key="18">
    <source>
        <dbReference type="EMBL" id="OLL22907.1"/>
    </source>
</evidence>
<dbReference type="EC" id="4.1.1.33" evidence="3 14"/>
<dbReference type="EMBL" id="LXFE01002636">
    <property type="protein sequence ID" value="OLL22907.1"/>
    <property type="molecule type" value="Genomic_DNA"/>
</dbReference>
<keyword evidence="5 14" id="KW-0547">Nucleotide-binding</keyword>
<evidence type="ECO:0000256" key="7">
    <source>
        <dbReference type="ARBA" id="ARBA00022955"/>
    </source>
</evidence>
<dbReference type="SUPFAM" id="SSF54211">
    <property type="entry name" value="Ribosomal protein S5 domain 2-like"/>
    <property type="match status" value="1"/>
</dbReference>
<dbReference type="InterPro" id="IPR053859">
    <property type="entry name" value="MVD-like_N"/>
</dbReference>
<dbReference type="SUPFAM" id="SSF55060">
    <property type="entry name" value="GHMP Kinase, C-terminal domain"/>
    <property type="match status" value="1"/>
</dbReference>
<evidence type="ECO:0000256" key="14">
    <source>
        <dbReference type="PIRNR" id="PIRNR015950"/>
    </source>
</evidence>
<dbReference type="GO" id="GO:0019287">
    <property type="term" value="P:isopentenyl diphosphate biosynthetic process, mevalonate pathway"/>
    <property type="evidence" value="ECO:0007669"/>
    <property type="project" value="UniProtKB-UniRule"/>
</dbReference>
<evidence type="ECO:0000256" key="12">
    <source>
        <dbReference type="ARBA" id="ARBA00023239"/>
    </source>
</evidence>